<dbReference type="EMBL" id="GBRH01271784">
    <property type="protein sequence ID" value="JAD26111.1"/>
    <property type="molecule type" value="Transcribed_RNA"/>
</dbReference>
<evidence type="ECO:0000313" key="2">
    <source>
        <dbReference type="EMBL" id="JAD26111.1"/>
    </source>
</evidence>
<sequence length="49" mass="5506">MASLLVFAVARRTGCLLHIYLMTFSALFLSGTCPICVFRDVYICCNQRS</sequence>
<feature type="transmembrane region" description="Helical" evidence="1">
    <location>
        <begin position="17"/>
        <end position="38"/>
    </location>
</feature>
<reference evidence="2" key="2">
    <citation type="journal article" date="2015" name="Data Brief">
        <title>Shoot transcriptome of the giant reed, Arundo donax.</title>
        <authorList>
            <person name="Barrero R.A."/>
            <person name="Guerrero F.D."/>
            <person name="Moolhuijzen P."/>
            <person name="Goolsby J.A."/>
            <person name="Tidwell J."/>
            <person name="Bellgard S.E."/>
            <person name="Bellgard M.I."/>
        </authorList>
    </citation>
    <scope>NUCLEOTIDE SEQUENCE</scope>
    <source>
        <tissue evidence="2">Shoot tissue taken approximately 20 cm above the soil surface</tissue>
    </source>
</reference>
<proteinExistence type="predicted"/>
<reference evidence="2" key="1">
    <citation type="submission" date="2014-09" db="EMBL/GenBank/DDBJ databases">
        <authorList>
            <person name="Magalhaes I.L.F."/>
            <person name="Oliveira U."/>
            <person name="Santos F.R."/>
            <person name="Vidigal T.H.D.A."/>
            <person name="Brescovit A.D."/>
            <person name="Santos A.J."/>
        </authorList>
    </citation>
    <scope>NUCLEOTIDE SEQUENCE</scope>
    <source>
        <tissue evidence="2">Shoot tissue taken approximately 20 cm above the soil surface</tissue>
    </source>
</reference>
<keyword evidence="1" id="KW-0472">Membrane</keyword>
<dbReference type="AlphaFoldDB" id="A0A0A8YJ93"/>
<accession>A0A0A8YJ93</accession>
<keyword evidence="1" id="KW-1133">Transmembrane helix</keyword>
<organism evidence="2">
    <name type="scientific">Arundo donax</name>
    <name type="common">Giant reed</name>
    <name type="synonym">Donax arundinaceus</name>
    <dbReference type="NCBI Taxonomy" id="35708"/>
    <lineage>
        <taxon>Eukaryota</taxon>
        <taxon>Viridiplantae</taxon>
        <taxon>Streptophyta</taxon>
        <taxon>Embryophyta</taxon>
        <taxon>Tracheophyta</taxon>
        <taxon>Spermatophyta</taxon>
        <taxon>Magnoliopsida</taxon>
        <taxon>Liliopsida</taxon>
        <taxon>Poales</taxon>
        <taxon>Poaceae</taxon>
        <taxon>PACMAD clade</taxon>
        <taxon>Arundinoideae</taxon>
        <taxon>Arundineae</taxon>
        <taxon>Arundo</taxon>
    </lineage>
</organism>
<protein>
    <submittedName>
        <fullName evidence="2">Uncharacterized protein</fullName>
    </submittedName>
</protein>
<evidence type="ECO:0000256" key="1">
    <source>
        <dbReference type="SAM" id="Phobius"/>
    </source>
</evidence>
<keyword evidence="1" id="KW-0812">Transmembrane</keyword>
<name>A0A0A8YJ93_ARUDO</name>